<accession>A0A4U6X7G5</accession>
<proteinExistence type="predicted"/>
<evidence type="ECO:0000313" key="3">
    <source>
        <dbReference type="Proteomes" id="UP000310108"/>
    </source>
</evidence>
<evidence type="ECO:0000256" key="1">
    <source>
        <dbReference type="SAM" id="MobiDB-lite"/>
    </source>
</evidence>
<comment type="caution">
    <text evidence="2">The sequence shown here is derived from an EMBL/GenBank/DDBJ whole genome shotgun (WGS) entry which is preliminary data.</text>
</comment>
<feature type="compositionally biased region" description="Gly residues" evidence="1">
    <location>
        <begin position="348"/>
        <end position="362"/>
    </location>
</feature>
<name>A0A4U6X7G5_9PEZI</name>
<protein>
    <submittedName>
        <fullName evidence="2">Uncharacterized protein</fullName>
    </submittedName>
</protein>
<reference evidence="2 3" key="1">
    <citation type="journal article" date="2019" name="PLoS ONE">
        <title>Comparative genome analysis indicates high evolutionary potential of pathogenicity genes in Colletotrichum tanaceti.</title>
        <authorList>
            <person name="Lelwala R.V."/>
            <person name="Korhonen P.K."/>
            <person name="Young N.D."/>
            <person name="Scott J.B."/>
            <person name="Ades P.A."/>
            <person name="Gasser R.B."/>
            <person name="Taylor P.W.J."/>
        </authorList>
    </citation>
    <scope>NUCLEOTIDE SEQUENCE [LARGE SCALE GENOMIC DNA]</scope>
    <source>
        <strain evidence="2">BRIP57314</strain>
    </source>
</reference>
<feature type="region of interest" description="Disordered" evidence="1">
    <location>
        <begin position="338"/>
        <end position="379"/>
    </location>
</feature>
<dbReference type="EMBL" id="PJEX01000355">
    <property type="protein sequence ID" value="TKW50859.1"/>
    <property type="molecule type" value="Genomic_DNA"/>
</dbReference>
<dbReference type="Proteomes" id="UP000310108">
    <property type="component" value="Unassembled WGS sequence"/>
</dbReference>
<organism evidence="2 3">
    <name type="scientific">Colletotrichum tanaceti</name>
    <dbReference type="NCBI Taxonomy" id="1306861"/>
    <lineage>
        <taxon>Eukaryota</taxon>
        <taxon>Fungi</taxon>
        <taxon>Dikarya</taxon>
        <taxon>Ascomycota</taxon>
        <taxon>Pezizomycotina</taxon>
        <taxon>Sordariomycetes</taxon>
        <taxon>Hypocreomycetidae</taxon>
        <taxon>Glomerellales</taxon>
        <taxon>Glomerellaceae</taxon>
        <taxon>Colletotrichum</taxon>
        <taxon>Colletotrichum destructivum species complex</taxon>
    </lineage>
</organism>
<evidence type="ECO:0000313" key="2">
    <source>
        <dbReference type="EMBL" id="TKW50859.1"/>
    </source>
</evidence>
<dbReference type="AlphaFoldDB" id="A0A4U6X7G5"/>
<gene>
    <name evidence="2" type="ORF">CTA1_2759</name>
</gene>
<keyword evidence="3" id="KW-1185">Reference proteome</keyword>
<sequence length="570" mass="55140">MYVGREVYSRSVVSRVGVAGHELADGDDFASVEGEAGLQRTGKEIPDGALGRRQGRGQRRLGAAQVQGAVVVDVVQGLHGVVVVRLLGAAAEVAARRRVARVLLVVVVALKGLDGDAVLLGDAADVGDDVVLDLGDAVLRGDAVVDADADLLGHGVDLLAGLEVVDALGGRQAVVGGAVDGDELGGEGVEVAALEQLGHARLGAGRVAGLADHVLVQRGGGGELGVVGAGLEGDDHLGDDADAGVGEGDGRVAAGDVQVEPDVDVALFGDGGQGVEGAGAAAVVVLVLEELQAHAALVEDEGHAVVAPEALEVDGDVAGAAGAGALLVEAGGEDDGAGRGPLTAVAAAGGGGGGGGGGGSSPRGGSRLLGEEGLEGGEEGGEGVLVVRDAAAPHPLAVEVGGEGRVGPGGGVGDGDDVLVGGEQDGFQGGVGAAEGVDEAKGVYLDELCAGVAGVKVVSVEWYKEEDEEDVVQVVKDAPAVILVKVAEVVVADGGHADEGGVALDLLADGVRGGEEVGGGGEAVGGGHGGREVTFEVGGSGGIDDGALLTMLLLLLLGISVEGRGGGCEG</sequence>